<evidence type="ECO:0000313" key="2">
    <source>
        <dbReference type="Proteomes" id="UP001302696"/>
    </source>
</evidence>
<dbReference type="PANTHER" id="PTHR38451">
    <property type="entry name" value="TRNA (ADENINE(22)-N(1))-METHYLTRANSFERASE"/>
    <property type="match status" value="1"/>
</dbReference>
<accession>A0ABZ0Q1F9</accession>
<dbReference type="PIRSF" id="PIRSF018637">
    <property type="entry name" value="TrmK"/>
    <property type="match status" value="1"/>
</dbReference>
<dbReference type="RefSeq" id="WP_063697530.1">
    <property type="nucleotide sequence ID" value="NZ_BBIM01000028.1"/>
</dbReference>
<dbReference type="PANTHER" id="PTHR38451:SF1">
    <property type="entry name" value="TRNA (ADENINE(22)-N(1))-METHYLTRANSFERASE"/>
    <property type="match status" value="1"/>
</dbReference>
<sequence>MNANKLSERLQTVASFVKLNARIADIGSDHAYLPVSLAKNNQISFAIAGEVAKGPHQNATHEIIAEGVQKIVSSRLGDGLDVISPEDQIDTVVIAGMGGTLITQILERQKNKLKGVTDLILQPNVGEQSVRNWLMHHDYQIKAERILKEDHHIYEIIVAEQGKTPTYSEKELLFGPQILQTLPNNIFEEKWQAELQRVKNAMSQMQRSQVVPEERIIKLNHKATLIKEVLTLED</sequence>
<evidence type="ECO:0000313" key="1">
    <source>
        <dbReference type="EMBL" id="WPC20768.1"/>
    </source>
</evidence>
<keyword evidence="2" id="KW-1185">Reference proteome</keyword>
<name>A0ABZ0Q1F9_9LACO</name>
<dbReference type="Pfam" id="PF04816">
    <property type="entry name" value="TrmK"/>
    <property type="match status" value="1"/>
</dbReference>
<protein>
    <submittedName>
        <fullName evidence="1">tRNA (Adenine(22)-N(1))-methyltransferase TrmK</fullName>
    </submittedName>
</protein>
<dbReference type="EMBL" id="CP104778">
    <property type="protein sequence ID" value="WPC20768.1"/>
    <property type="molecule type" value="Genomic_DNA"/>
</dbReference>
<reference evidence="2" key="1">
    <citation type="submission" date="2024-06" db="EMBL/GenBank/DDBJ databases">
        <authorList>
            <person name="Chang H.C."/>
            <person name="Mun S.Y."/>
        </authorList>
    </citation>
    <scope>NUCLEOTIDE SEQUENCE [LARGE SCALE GENOMIC DNA]</scope>
    <source>
        <strain evidence="2">KT1</strain>
    </source>
</reference>
<dbReference type="Gene3D" id="1.10.287.1890">
    <property type="match status" value="1"/>
</dbReference>
<dbReference type="InterPro" id="IPR006901">
    <property type="entry name" value="TrmK"/>
</dbReference>
<dbReference type="Proteomes" id="UP001302696">
    <property type="component" value="Chromosome"/>
</dbReference>
<gene>
    <name evidence="1" type="ORF">N6G96_05535</name>
</gene>
<dbReference type="Gene3D" id="3.40.50.150">
    <property type="entry name" value="Vaccinia Virus protein VP39"/>
    <property type="match status" value="1"/>
</dbReference>
<dbReference type="InterPro" id="IPR029063">
    <property type="entry name" value="SAM-dependent_MTases_sf"/>
</dbReference>
<organism evidence="1 2">
    <name type="scientific">Pediococcus inopinatus</name>
    <dbReference type="NCBI Taxonomy" id="114090"/>
    <lineage>
        <taxon>Bacteria</taxon>
        <taxon>Bacillati</taxon>
        <taxon>Bacillota</taxon>
        <taxon>Bacilli</taxon>
        <taxon>Lactobacillales</taxon>
        <taxon>Lactobacillaceae</taxon>
        <taxon>Pediococcus</taxon>
    </lineage>
</organism>
<dbReference type="SUPFAM" id="SSF53335">
    <property type="entry name" value="S-adenosyl-L-methionine-dependent methyltransferases"/>
    <property type="match status" value="1"/>
</dbReference>
<proteinExistence type="predicted"/>